<dbReference type="InterPro" id="IPR004898">
    <property type="entry name" value="Pectate_lyase_PlyH/PlyE-like"/>
</dbReference>
<comment type="function">
    <text evidence="10 11">Pectinolytic enzyme consist of four classes of enzymes: pectin lyase, polygalacturonase, pectin methylesterase and rhamnogalacturonase. Among pectinolytic enzymes, pectin lyase is the most important in depolymerization of pectin, since it cleaves internal glycosidic bonds of highly methylated pectins. Favors pectate, the anion, over pectin, the methyl ester.</text>
</comment>
<keyword evidence="8 11" id="KW-0106">Calcium</keyword>
<evidence type="ECO:0000256" key="10">
    <source>
        <dbReference type="ARBA" id="ARBA00025679"/>
    </source>
</evidence>
<evidence type="ECO:0000313" key="13">
    <source>
        <dbReference type="Proteomes" id="UP001153365"/>
    </source>
</evidence>
<evidence type="ECO:0000256" key="8">
    <source>
        <dbReference type="ARBA" id="ARBA00022837"/>
    </source>
</evidence>
<comment type="catalytic activity">
    <reaction evidence="1 11">
        <text>Eliminative cleavage of (1-&gt;4)-alpha-D-galacturonan to give oligosaccharides with 4-deoxy-alpha-D-galact-4-enuronosyl groups at their non-reducing ends.</text>
        <dbReference type="EC" id="4.2.2.2"/>
    </reaction>
</comment>
<dbReference type="EMBL" id="CALTRL010001446">
    <property type="protein sequence ID" value="CAH7672517.1"/>
    <property type="molecule type" value="Genomic_DNA"/>
</dbReference>
<dbReference type="InterPro" id="IPR011050">
    <property type="entry name" value="Pectin_lyase_fold/virulence"/>
</dbReference>
<evidence type="ECO:0000256" key="11">
    <source>
        <dbReference type="RuleBase" id="RU367009"/>
    </source>
</evidence>
<keyword evidence="13" id="KW-1185">Reference proteome</keyword>
<comment type="caution">
    <text evidence="12">The sequence shown here is derived from an EMBL/GenBank/DDBJ whole genome shotgun (WGS) entry which is preliminary data.</text>
</comment>
<comment type="similarity">
    <text evidence="4 11">Belongs to the polysaccharide lyase 3 family.</text>
</comment>
<dbReference type="Proteomes" id="UP001153365">
    <property type="component" value="Unassembled WGS sequence"/>
</dbReference>
<evidence type="ECO:0000256" key="7">
    <source>
        <dbReference type="ARBA" id="ARBA00022729"/>
    </source>
</evidence>
<organism evidence="12 13">
    <name type="scientific">Phakopsora pachyrhizi</name>
    <name type="common">Asian soybean rust disease fungus</name>
    <dbReference type="NCBI Taxonomy" id="170000"/>
    <lineage>
        <taxon>Eukaryota</taxon>
        <taxon>Fungi</taxon>
        <taxon>Dikarya</taxon>
        <taxon>Basidiomycota</taxon>
        <taxon>Pucciniomycotina</taxon>
        <taxon>Pucciniomycetes</taxon>
        <taxon>Pucciniales</taxon>
        <taxon>Phakopsoraceae</taxon>
        <taxon>Phakopsora</taxon>
    </lineage>
</organism>
<protein>
    <recommendedName>
        <fullName evidence="5 11">Pectate lyase</fullName>
        <ecNumber evidence="5 11">4.2.2.2</ecNumber>
    </recommendedName>
</protein>
<evidence type="ECO:0000256" key="4">
    <source>
        <dbReference type="ARBA" id="ARBA00006463"/>
    </source>
</evidence>
<evidence type="ECO:0000313" key="12">
    <source>
        <dbReference type="EMBL" id="CAH7672517.1"/>
    </source>
</evidence>
<dbReference type="InterPro" id="IPR012334">
    <property type="entry name" value="Pectin_lyas_fold"/>
</dbReference>
<evidence type="ECO:0000256" key="2">
    <source>
        <dbReference type="ARBA" id="ARBA00001913"/>
    </source>
</evidence>
<dbReference type="GO" id="GO:0030570">
    <property type="term" value="F:pectate lyase activity"/>
    <property type="evidence" value="ECO:0007669"/>
    <property type="project" value="UniProtKB-UniRule"/>
</dbReference>
<proteinExistence type="inferred from homology"/>
<keyword evidence="9 11" id="KW-0456">Lyase</keyword>
<keyword evidence="6 11" id="KW-0964">Secreted</keyword>
<dbReference type="Gene3D" id="2.160.20.10">
    <property type="entry name" value="Single-stranded right-handed beta-helix, Pectin lyase-like"/>
    <property type="match status" value="1"/>
</dbReference>
<keyword evidence="7 11" id="KW-0732">Signal</keyword>
<name>A0AAV0AW08_PHAPC</name>
<sequence>MINLLSSQTLLLIATFINLFLSCAASPKKHPKSQTLYLSNDAVDTDNGVCPLKVGEPKGSKTLTEPIVIKEGGSHDCGNKLYKIKSESISATVFRIKGSASLSNCYFSQSGDSDTIDIDGSGSVNLTNLHFLNIGDDAVSIKGSANVNISDSTFANGKNKAIQHDGSGTVTATNSCFEKIVSVSVHVFRIIFPTS</sequence>
<reference evidence="12" key="1">
    <citation type="submission" date="2022-06" db="EMBL/GenBank/DDBJ databases">
        <authorList>
            <consortium name="SYNGENTA / RWTH Aachen University"/>
        </authorList>
    </citation>
    <scope>NUCLEOTIDE SEQUENCE</scope>
</reference>
<dbReference type="GO" id="GO:0005576">
    <property type="term" value="C:extracellular region"/>
    <property type="evidence" value="ECO:0007669"/>
    <property type="project" value="UniProtKB-SubCell"/>
</dbReference>
<evidence type="ECO:0000256" key="5">
    <source>
        <dbReference type="ARBA" id="ARBA00012272"/>
    </source>
</evidence>
<dbReference type="AlphaFoldDB" id="A0AAV0AW08"/>
<dbReference type="EC" id="4.2.2.2" evidence="5 11"/>
<comment type="cofactor">
    <cofactor evidence="2 11">
        <name>Ca(2+)</name>
        <dbReference type="ChEBI" id="CHEBI:29108"/>
    </cofactor>
</comment>
<evidence type="ECO:0000256" key="1">
    <source>
        <dbReference type="ARBA" id="ARBA00000695"/>
    </source>
</evidence>
<evidence type="ECO:0000256" key="3">
    <source>
        <dbReference type="ARBA" id="ARBA00004613"/>
    </source>
</evidence>
<dbReference type="Pfam" id="PF03211">
    <property type="entry name" value="Pectate_lyase"/>
    <property type="match status" value="1"/>
</dbReference>
<evidence type="ECO:0000256" key="9">
    <source>
        <dbReference type="ARBA" id="ARBA00023239"/>
    </source>
</evidence>
<feature type="signal peptide" evidence="11">
    <location>
        <begin position="1"/>
        <end position="25"/>
    </location>
</feature>
<evidence type="ECO:0000256" key="6">
    <source>
        <dbReference type="ARBA" id="ARBA00022525"/>
    </source>
</evidence>
<accession>A0AAV0AW08</accession>
<comment type="subcellular location">
    <subcellularLocation>
        <location evidence="3 11">Secreted</location>
    </subcellularLocation>
</comment>
<feature type="chain" id="PRO_5043093427" description="Pectate lyase" evidence="11">
    <location>
        <begin position="26"/>
        <end position="195"/>
    </location>
</feature>
<dbReference type="SUPFAM" id="SSF51126">
    <property type="entry name" value="Pectin lyase-like"/>
    <property type="match status" value="1"/>
</dbReference>
<gene>
    <name evidence="12" type="ORF">PPACK8108_LOCUS7334</name>
</gene>